<evidence type="ECO:0000313" key="6">
    <source>
        <dbReference type="EMBL" id="MBP0615022.1"/>
    </source>
</evidence>
<dbReference type="PANTHER" id="PTHR42781">
    <property type="entry name" value="SPERMIDINE/PUTRESCINE IMPORT ATP-BINDING PROTEIN POTA"/>
    <property type="match status" value="1"/>
</dbReference>
<dbReference type="InterPro" id="IPR008995">
    <property type="entry name" value="Mo/tungstate-bd_C_term_dom"/>
</dbReference>
<comment type="caution">
    <text evidence="6">The sequence shown here is derived from an EMBL/GenBank/DDBJ whole genome shotgun (WGS) entry which is preliminary data.</text>
</comment>
<dbReference type="Pfam" id="PF08402">
    <property type="entry name" value="TOBE_2"/>
    <property type="match status" value="1"/>
</dbReference>
<protein>
    <submittedName>
        <fullName evidence="6">ABC transporter ATP-binding protein</fullName>
    </submittedName>
</protein>
<dbReference type="SMART" id="SM00382">
    <property type="entry name" value="AAA"/>
    <property type="match status" value="1"/>
</dbReference>
<dbReference type="SUPFAM" id="SSF52540">
    <property type="entry name" value="P-loop containing nucleoside triphosphate hydrolases"/>
    <property type="match status" value="1"/>
</dbReference>
<evidence type="ECO:0000256" key="3">
    <source>
        <dbReference type="ARBA" id="ARBA00022741"/>
    </source>
</evidence>
<evidence type="ECO:0000256" key="1">
    <source>
        <dbReference type="ARBA" id="ARBA00005417"/>
    </source>
</evidence>
<dbReference type="InterPro" id="IPR017871">
    <property type="entry name" value="ABC_transporter-like_CS"/>
</dbReference>
<evidence type="ECO:0000256" key="2">
    <source>
        <dbReference type="ARBA" id="ARBA00022448"/>
    </source>
</evidence>
<dbReference type="InterPro" id="IPR003593">
    <property type="entry name" value="AAA+_ATPase"/>
</dbReference>
<dbReference type="InterPro" id="IPR013611">
    <property type="entry name" value="Transp-assoc_OB_typ2"/>
</dbReference>
<evidence type="ECO:0000313" key="7">
    <source>
        <dbReference type="Proteomes" id="UP000678276"/>
    </source>
</evidence>
<dbReference type="EMBL" id="JAGJCF010000003">
    <property type="protein sequence ID" value="MBP0615022.1"/>
    <property type="molecule type" value="Genomic_DNA"/>
</dbReference>
<evidence type="ECO:0000256" key="4">
    <source>
        <dbReference type="ARBA" id="ARBA00022840"/>
    </source>
</evidence>
<organism evidence="6 7">
    <name type="scientific">Jiella mangrovi</name>
    <dbReference type="NCBI Taxonomy" id="2821407"/>
    <lineage>
        <taxon>Bacteria</taxon>
        <taxon>Pseudomonadati</taxon>
        <taxon>Pseudomonadota</taxon>
        <taxon>Alphaproteobacteria</taxon>
        <taxon>Hyphomicrobiales</taxon>
        <taxon>Aurantimonadaceae</taxon>
        <taxon>Jiella</taxon>
    </lineage>
</organism>
<comment type="similarity">
    <text evidence="1">Belongs to the ABC transporter superfamily.</text>
</comment>
<dbReference type="GO" id="GO:0005524">
    <property type="term" value="F:ATP binding"/>
    <property type="evidence" value="ECO:0007669"/>
    <property type="project" value="UniProtKB-KW"/>
</dbReference>
<dbReference type="PANTHER" id="PTHR42781:SF4">
    <property type="entry name" value="SPERMIDINE_PUTRESCINE IMPORT ATP-BINDING PROTEIN POTA"/>
    <property type="match status" value="1"/>
</dbReference>
<dbReference type="Gene3D" id="2.40.50.140">
    <property type="entry name" value="Nucleic acid-binding proteins"/>
    <property type="match status" value="1"/>
</dbReference>
<feature type="domain" description="ABC transporter" evidence="5">
    <location>
        <begin position="4"/>
        <end position="234"/>
    </location>
</feature>
<dbReference type="Gene3D" id="3.40.50.300">
    <property type="entry name" value="P-loop containing nucleotide triphosphate hydrolases"/>
    <property type="match status" value="1"/>
</dbReference>
<keyword evidence="3" id="KW-0547">Nucleotide-binding</keyword>
<dbReference type="Proteomes" id="UP000678276">
    <property type="component" value="Unassembled WGS sequence"/>
</dbReference>
<dbReference type="InterPro" id="IPR050093">
    <property type="entry name" value="ABC_SmlMolc_Importer"/>
</dbReference>
<accession>A0ABS4BER5</accession>
<keyword evidence="7" id="KW-1185">Reference proteome</keyword>
<dbReference type="InterPro" id="IPR003439">
    <property type="entry name" value="ABC_transporter-like_ATP-bd"/>
</dbReference>
<dbReference type="Gene3D" id="2.40.50.100">
    <property type="match status" value="1"/>
</dbReference>
<dbReference type="InterPro" id="IPR012340">
    <property type="entry name" value="NA-bd_OB-fold"/>
</dbReference>
<dbReference type="InterPro" id="IPR027417">
    <property type="entry name" value="P-loop_NTPase"/>
</dbReference>
<dbReference type="PROSITE" id="PS00211">
    <property type="entry name" value="ABC_TRANSPORTER_1"/>
    <property type="match status" value="1"/>
</dbReference>
<sequence>MSTLDLVAVTKRYGDIVAVDDATLSVPPGSFVCLLGPSGCGKTTLLRIIAGLESASSGEVKFEGERIDATPVHRRDFGMVFQSLALFPHLSVRENIAYPLKIRGRGKAEREKRVAELLDLVRLPGVADRPITQLSGGQRQRVAIARALSVSPKLFLLDEPLSALDAKLREAMQVELRQLQERLGITTIVVTHDQREAMTMADAIVVMEGGRILQMDRPIDVYRKPASPFVADFLGQTNCLVAKPGKGGAEIAGGTIPGLQLGAGRREAEISVRPEDVVIRPAGDAPIPATVEFVRDMGSAVEIYLSTEAGRMIAQRASGHDALAVGDEVSLSIAPDAVVVFSEGVAR</sequence>
<keyword evidence="4 6" id="KW-0067">ATP-binding</keyword>
<name>A0ABS4BER5_9HYPH</name>
<dbReference type="SUPFAM" id="SSF50331">
    <property type="entry name" value="MOP-like"/>
    <property type="match status" value="1"/>
</dbReference>
<keyword evidence="2" id="KW-0813">Transport</keyword>
<dbReference type="Pfam" id="PF00005">
    <property type="entry name" value="ABC_tran"/>
    <property type="match status" value="1"/>
</dbReference>
<dbReference type="PROSITE" id="PS50893">
    <property type="entry name" value="ABC_TRANSPORTER_2"/>
    <property type="match status" value="1"/>
</dbReference>
<evidence type="ECO:0000259" key="5">
    <source>
        <dbReference type="PROSITE" id="PS50893"/>
    </source>
</evidence>
<reference evidence="6 7" key="1">
    <citation type="submission" date="2021-04" db="EMBL/GenBank/DDBJ databases">
        <title>Whole genome sequence of Jiella sp. KSK16Y-1.</title>
        <authorList>
            <person name="Tuo L."/>
        </authorList>
    </citation>
    <scope>NUCLEOTIDE SEQUENCE [LARGE SCALE GENOMIC DNA]</scope>
    <source>
        <strain evidence="6 7">KSK16Y-1</strain>
    </source>
</reference>
<gene>
    <name evidence="6" type="ORF">J6595_05455</name>
</gene>
<proteinExistence type="inferred from homology"/>
<dbReference type="RefSeq" id="WP_209593455.1">
    <property type="nucleotide sequence ID" value="NZ_JAGJCF010000003.1"/>
</dbReference>